<dbReference type="PROSITE" id="PS50252">
    <property type="entry name" value="TBOX_3"/>
    <property type="match status" value="1"/>
</dbReference>
<proteinExistence type="evidence at transcript level"/>
<feature type="compositionally biased region" description="Basic residues" evidence="8">
    <location>
        <begin position="71"/>
        <end position="86"/>
    </location>
</feature>
<dbReference type="SMART" id="SM00425">
    <property type="entry name" value="TBOX"/>
    <property type="match status" value="1"/>
</dbReference>
<keyword evidence="4 7" id="KW-0238">DNA-binding</keyword>
<dbReference type="FunFam" id="2.60.40.820:FF:000002">
    <property type="entry name" value="T-box transcription factor Brachyury"/>
    <property type="match status" value="1"/>
</dbReference>
<keyword evidence="3" id="KW-0805">Transcription regulation</keyword>
<feature type="compositionally biased region" description="Pro residues" evidence="8">
    <location>
        <begin position="408"/>
        <end position="425"/>
    </location>
</feature>
<dbReference type="InterPro" id="IPR002070">
    <property type="entry name" value="TF_Brachyury"/>
</dbReference>
<evidence type="ECO:0000256" key="1">
    <source>
        <dbReference type="ARBA" id="ARBA00004123"/>
    </source>
</evidence>
<dbReference type="InterPro" id="IPR046360">
    <property type="entry name" value="T-box_DNA-bd"/>
</dbReference>
<name>Q7YTV8_TRIAD</name>
<dbReference type="InterPro" id="IPR008967">
    <property type="entry name" value="p53-like_TF_DNA-bd_sf"/>
</dbReference>
<feature type="compositionally biased region" description="Polar residues" evidence="8">
    <location>
        <begin position="88"/>
        <end position="102"/>
    </location>
</feature>
<evidence type="ECO:0000259" key="9">
    <source>
        <dbReference type="PROSITE" id="PS50252"/>
    </source>
</evidence>
<dbReference type="InterPro" id="IPR018186">
    <property type="entry name" value="TF_T-box_CS"/>
</dbReference>
<organism evidence="10">
    <name type="scientific">Trichoplax adhaerens</name>
    <name type="common">Trichoplax reptans</name>
    <dbReference type="NCBI Taxonomy" id="10228"/>
    <lineage>
        <taxon>Eukaryota</taxon>
        <taxon>Metazoa</taxon>
        <taxon>Placozoa</taxon>
        <taxon>Uniplacotomia</taxon>
        <taxon>Trichoplacea</taxon>
        <taxon>Trichoplacidae</taxon>
        <taxon>Trichoplax</taxon>
    </lineage>
</organism>
<sequence>MSNQIMKSTSSFSVTNLLSASENDVSNQSSDDEKQPNLMANHSHTNGATTMATAAAVAAVAAAANANGGSNHRHHVNATNTSHKKGAATSTTPASNNRNQNIDSDANVKVNLLDIDLWKRFRKLTNEMIVTKSGRRMFPILKVQISGLDPHAMYSFLLDFVAADNHRWKYVNGEWIPGGKPEPAPPSFVYIHPDSPNFASHWMKQPVSFSKVKLTNKSNGGGQIMLNSLHKYEPRLHIVKVGSSPDSDKTITAHSFPETQFIAVTAYQNEEITALKIKYNPFAKAFLDAKERAEQKEAEEKSHELRAPAYPPHFNGGWYLPNSNPMCRTPRSIQPPSLQTGVHPHHRMPAVERYSPYSRPAGYPQQYHQASPYAGGHLTDHDANAMLLQSAAAANVGTPTDPWGRSRPNPPMLPSPTALPGPPPSLWSSTSTPLGAARAQFNSHPSFATAATVAAAAASSASADMFLAPIVLSMLAILHDQGCTVMPIYKISMTKVVPVKPDIFIHIHRLCLFILWHLGIPWCHKFNKCKKFSL</sequence>
<dbReference type="CDD" id="cd20192">
    <property type="entry name" value="T-box_TBXT_TBX19-like"/>
    <property type="match status" value="1"/>
</dbReference>
<comment type="subcellular location">
    <subcellularLocation>
        <location evidence="1 7">Nucleus</location>
    </subcellularLocation>
</comment>
<feature type="region of interest" description="Disordered" evidence="8">
    <location>
        <begin position="21"/>
        <end position="44"/>
    </location>
</feature>
<dbReference type="InterPro" id="IPR036960">
    <property type="entry name" value="T-box_sf"/>
</dbReference>
<evidence type="ECO:0000256" key="3">
    <source>
        <dbReference type="ARBA" id="ARBA00023015"/>
    </source>
</evidence>
<dbReference type="GO" id="GO:0045893">
    <property type="term" value="P:positive regulation of DNA-templated transcription"/>
    <property type="evidence" value="ECO:0007669"/>
    <property type="project" value="InterPro"/>
</dbReference>
<reference evidence="10" key="1">
    <citation type="journal article" date="2003" name="Dev. Genes Evol.">
        <title>Distinct expression patterns of the two T-box homologues Brachyury and Tbx2/3 in the placozoan Trichoplax adhaerens.</title>
        <authorList>
            <person name="Martinelli C."/>
            <person name="Spring J."/>
        </authorList>
    </citation>
    <scope>NUCLEOTIDE SEQUENCE</scope>
</reference>
<gene>
    <name evidence="10" type="primary">brachyury</name>
</gene>
<evidence type="ECO:0000313" key="10">
    <source>
        <dbReference type="EMBL" id="CAD70269.1"/>
    </source>
</evidence>
<evidence type="ECO:0000256" key="7">
    <source>
        <dbReference type="PROSITE-ProRule" id="PRU00201"/>
    </source>
</evidence>
<dbReference type="HOGENOM" id="CLU_014430_3_1_1"/>
<dbReference type="Gene3D" id="2.60.40.820">
    <property type="entry name" value="Transcription factor, T-box"/>
    <property type="match status" value="1"/>
</dbReference>
<dbReference type="GO" id="GO:0000978">
    <property type="term" value="F:RNA polymerase II cis-regulatory region sequence-specific DNA binding"/>
    <property type="evidence" value="ECO:0007669"/>
    <property type="project" value="InterPro"/>
</dbReference>
<dbReference type="InterPro" id="IPR001699">
    <property type="entry name" value="TF_T-box"/>
</dbReference>
<dbReference type="PANTHER" id="PTHR11267:SF106">
    <property type="entry name" value="T-RELATED PROTEIN"/>
    <property type="match status" value="1"/>
</dbReference>
<keyword evidence="6 7" id="KW-0539">Nucleus</keyword>
<feature type="region of interest" description="Disordered" evidence="8">
    <location>
        <begin position="396"/>
        <end position="431"/>
    </location>
</feature>
<dbReference type="AlphaFoldDB" id="Q7YTV8"/>
<evidence type="ECO:0000256" key="8">
    <source>
        <dbReference type="SAM" id="MobiDB-lite"/>
    </source>
</evidence>
<evidence type="ECO:0000256" key="4">
    <source>
        <dbReference type="ARBA" id="ARBA00023125"/>
    </source>
</evidence>
<dbReference type="EMBL" id="AJ549221">
    <property type="protein sequence ID" value="CAD70269.1"/>
    <property type="molecule type" value="mRNA"/>
</dbReference>
<accession>Q7YTV8</accession>
<protein>
    <submittedName>
        <fullName evidence="10">Brachyury protein</fullName>
    </submittedName>
</protein>
<comment type="caution">
    <text evidence="7">Lacks conserved residue(s) required for the propagation of feature annotation.</text>
</comment>
<evidence type="ECO:0000256" key="2">
    <source>
        <dbReference type="ARBA" id="ARBA00022473"/>
    </source>
</evidence>
<evidence type="ECO:0000256" key="5">
    <source>
        <dbReference type="ARBA" id="ARBA00023163"/>
    </source>
</evidence>
<dbReference type="GO" id="GO:0003700">
    <property type="term" value="F:DNA-binding transcription factor activity"/>
    <property type="evidence" value="ECO:0007669"/>
    <property type="project" value="InterPro"/>
</dbReference>
<keyword evidence="2" id="KW-0217">Developmental protein</keyword>
<feature type="domain" description="T-box" evidence="9">
    <location>
        <begin position="112"/>
        <end position="288"/>
    </location>
</feature>
<dbReference type="Pfam" id="PF00907">
    <property type="entry name" value="T-box"/>
    <property type="match status" value="1"/>
</dbReference>
<dbReference type="PRINTS" id="PR00938">
    <property type="entry name" value="BRACHYURY"/>
</dbReference>
<dbReference type="PROSITE" id="PS01283">
    <property type="entry name" value="TBOX_1"/>
    <property type="match status" value="1"/>
</dbReference>
<dbReference type="SUPFAM" id="SSF49417">
    <property type="entry name" value="p53-like transcription factors"/>
    <property type="match status" value="1"/>
</dbReference>
<dbReference type="PANTHER" id="PTHR11267">
    <property type="entry name" value="T-BOX PROTEIN-RELATED"/>
    <property type="match status" value="1"/>
</dbReference>
<dbReference type="PRINTS" id="PR00937">
    <property type="entry name" value="TBOX"/>
</dbReference>
<feature type="region of interest" description="Disordered" evidence="8">
    <location>
        <begin position="66"/>
        <end position="102"/>
    </location>
</feature>
<dbReference type="GO" id="GO:0005634">
    <property type="term" value="C:nucleus"/>
    <property type="evidence" value="ECO:0007669"/>
    <property type="project" value="UniProtKB-SubCell"/>
</dbReference>
<evidence type="ECO:0000256" key="6">
    <source>
        <dbReference type="ARBA" id="ARBA00023242"/>
    </source>
</evidence>
<keyword evidence="5" id="KW-0804">Transcription</keyword>